<accession>A0AAW3V4M6</accession>
<dbReference type="EMBL" id="JACIIK010000009">
    <property type="protein sequence ID" value="MBB6204340.1"/>
    <property type="molecule type" value="Genomic_DNA"/>
</dbReference>
<dbReference type="RefSeq" id="WP_183800742.1">
    <property type="nucleotide sequence ID" value="NZ_JACIII010000013.1"/>
</dbReference>
<dbReference type="Proteomes" id="UP000518681">
    <property type="component" value="Unassembled WGS sequence"/>
</dbReference>
<protein>
    <submittedName>
        <fullName evidence="1">Uncharacterized protein</fullName>
    </submittedName>
</protein>
<organism evidence="1 2">
    <name type="scientific">Paraburkholderia fungorum</name>
    <dbReference type="NCBI Taxonomy" id="134537"/>
    <lineage>
        <taxon>Bacteria</taxon>
        <taxon>Pseudomonadati</taxon>
        <taxon>Pseudomonadota</taxon>
        <taxon>Betaproteobacteria</taxon>
        <taxon>Burkholderiales</taxon>
        <taxon>Burkholderiaceae</taxon>
        <taxon>Paraburkholderia</taxon>
    </lineage>
</organism>
<gene>
    <name evidence="1" type="ORF">GGD69_005234</name>
</gene>
<sequence>MSAEHIARIFDEKGIHAAYDAACSTIRQQSEEINSLWASRFFERRVLDDGSKKLWPTTEARISRSHDLSDCEDGPAPEFLYCDVDGELYPVTLGKQERMNSDQETPFHYASADMIANGKVVGHVLYTDH</sequence>
<evidence type="ECO:0000313" key="2">
    <source>
        <dbReference type="Proteomes" id="UP000518681"/>
    </source>
</evidence>
<comment type="caution">
    <text evidence="1">The sequence shown here is derived from an EMBL/GenBank/DDBJ whole genome shotgun (WGS) entry which is preliminary data.</text>
</comment>
<dbReference type="AlphaFoldDB" id="A0AAW3V4M6"/>
<proteinExistence type="predicted"/>
<name>A0AAW3V4M6_9BURK</name>
<evidence type="ECO:0000313" key="1">
    <source>
        <dbReference type="EMBL" id="MBB6204340.1"/>
    </source>
</evidence>
<reference evidence="1 2" key="1">
    <citation type="submission" date="2020-08" db="EMBL/GenBank/DDBJ databases">
        <title>Genomic Encyclopedia of Type Strains, Phase IV (KMG-V): Genome sequencing to study the core and pangenomes of soil and plant-associated prokaryotes.</title>
        <authorList>
            <person name="Whitman W."/>
        </authorList>
    </citation>
    <scope>NUCLEOTIDE SEQUENCE [LARGE SCALE GENOMIC DNA]</scope>
    <source>
        <strain evidence="1 2">SEMIA 4013</strain>
    </source>
</reference>